<dbReference type="PANTHER" id="PTHR30352">
    <property type="entry name" value="PYRUVATE FORMATE-LYASE-ACTIVATING ENZYME"/>
    <property type="match status" value="1"/>
</dbReference>
<evidence type="ECO:0000256" key="2">
    <source>
        <dbReference type="ARBA" id="ARBA00022485"/>
    </source>
</evidence>
<evidence type="ECO:0000256" key="3">
    <source>
        <dbReference type="ARBA" id="ARBA00022691"/>
    </source>
</evidence>
<evidence type="ECO:0000313" key="9">
    <source>
        <dbReference type="Proteomes" id="UP000242329"/>
    </source>
</evidence>
<evidence type="ECO:0000259" key="7">
    <source>
        <dbReference type="Pfam" id="PF04055"/>
    </source>
</evidence>
<dbReference type="Proteomes" id="UP000242329">
    <property type="component" value="Unassembled WGS sequence"/>
</dbReference>
<dbReference type="AlphaFoldDB" id="A0A1M5RV65"/>
<protein>
    <submittedName>
        <fullName evidence="8">Radical SAM superfamily protein</fullName>
    </submittedName>
</protein>
<dbReference type="InterPro" id="IPR007197">
    <property type="entry name" value="rSAM"/>
</dbReference>
<keyword evidence="9" id="KW-1185">Reference proteome</keyword>
<keyword evidence="5" id="KW-0408">Iron</keyword>
<dbReference type="SUPFAM" id="SSF102114">
    <property type="entry name" value="Radical SAM enzymes"/>
    <property type="match status" value="1"/>
</dbReference>
<comment type="cofactor">
    <cofactor evidence="1">
        <name>[4Fe-4S] cluster</name>
        <dbReference type="ChEBI" id="CHEBI:49883"/>
    </cofactor>
</comment>
<accession>A0A1M5RV65</accession>
<dbReference type="GO" id="GO:0046872">
    <property type="term" value="F:metal ion binding"/>
    <property type="evidence" value="ECO:0007669"/>
    <property type="project" value="UniProtKB-KW"/>
</dbReference>
<sequence length="415" mass="46190">MYFTLYANDKGEVWEYPDMAMLGRSGNTWLVPVEREMIPLPKGASLVALPGCLPVGLNAKEEIFCREEEGRGRKVTAVAALLPQGFTRTLLPAFVKKDKGLNLPLYGYAAVGFKDEKIYVAAVKTDNVRKWHPVYYNTEGLGARINKMLKKYPQNRILRQLAYCSLAYSCFTAQNIFYQRWEGGIPTMPACNAGCLGCISEEHAGVRSPQNRLTFKPTVEEISELGIEHLENAREGIISFGQGCEGEPSLNAKVLASAIKIIRKHTDKGTININTNAGYTEGIKMLTDAGLDAMRVTIFSCIPGNYNLYHRPKGYSLEDVKKSIRYAANKGVKVALNLLVFPGITDREEEIEALLSLVEENGVYMIQMRNLNIDPDYIMGYFPARANGIGMVEFINIVKKELPGVKIGSYTHPVR</sequence>
<dbReference type="InterPro" id="IPR013785">
    <property type="entry name" value="Aldolase_TIM"/>
</dbReference>
<evidence type="ECO:0000256" key="6">
    <source>
        <dbReference type="ARBA" id="ARBA00023014"/>
    </source>
</evidence>
<dbReference type="PANTHER" id="PTHR30352:SF5">
    <property type="entry name" value="PYRUVATE FORMATE-LYASE 1-ACTIVATING ENZYME"/>
    <property type="match status" value="1"/>
</dbReference>
<evidence type="ECO:0000313" key="8">
    <source>
        <dbReference type="EMBL" id="SHH30126.1"/>
    </source>
</evidence>
<evidence type="ECO:0000256" key="5">
    <source>
        <dbReference type="ARBA" id="ARBA00023004"/>
    </source>
</evidence>
<reference evidence="9" key="1">
    <citation type="submission" date="2016-11" db="EMBL/GenBank/DDBJ databases">
        <authorList>
            <person name="Varghese N."/>
            <person name="Submissions S."/>
        </authorList>
    </citation>
    <scope>NUCLEOTIDE SEQUENCE [LARGE SCALE GENOMIC DNA]</scope>
    <source>
        <strain evidence="9">DSM 11003</strain>
    </source>
</reference>
<evidence type="ECO:0000256" key="1">
    <source>
        <dbReference type="ARBA" id="ARBA00001966"/>
    </source>
</evidence>
<name>A0A1M5RV65_9FIRM</name>
<dbReference type="CDD" id="cd01335">
    <property type="entry name" value="Radical_SAM"/>
    <property type="match status" value="1"/>
</dbReference>
<dbReference type="Gene3D" id="3.20.20.70">
    <property type="entry name" value="Aldolase class I"/>
    <property type="match status" value="1"/>
</dbReference>
<dbReference type="GO" id="GO:0003824">
    <property type="term" value="F:catalytic activity"/>
    <property type="evidence" value="ECO:0007669"/>
    <property type="project" value="InterPro"/>
</dbReference>
<dbReference type="GO" id="GO:0051539">
    <property type="term" value="F:4 iron, 4 sulfur cluster binding"/>
    <property type="evidence" value="ECO:0007669"/>
    <property type="project" value="UniProtKB-KW"/>
</dbReference>
<dbReference type="EMBL" id="FQWY01000059">
    <property type="protein sequence ID" value="SHH30126.1"/>
    <property type="molecule type" value="Genomic_DNA"/>
</dbReference>
<proteinExistence type="predicted"/>
<dbReference type="Pfam" id="PF04055">
    <property type="entry name" value="Radical_SAM"/>
    <property type="match status" value="1"/>
</dbReference>
<keyword evidence="4" id="KW-0479">Metal-binding</keyword>
<evidence type="ECO:0000256" key="4">
    <source>
        <dbReference type="ARBA" id="ARBA00022723"/>
    </source>
</evidence>
<keyword evidence="3" id="KW-0949">S-adenosyl-L-methionine</keyword>
<feature type="domain" description="Radical SAM core" evidence="7">
    <location>
        <begin position="185"/>
        <end position="352"/>
    </location>
</feature>
<keyword evidence="6" id="KW-0411">Iron-sulfur</keyword>
<keyword evidence="2" id="KW-0004">4Fe-4S</keyword>
<dbReference type="SFLD" id="SFLDS00029">
    <property type="entry name" value="Radical_SAM"/>
    <property type="match status" value="1"/>
</dbReference>
<organism evidence="8 9">
    <name type="scientific">Thermosyntropha lipolytica DSM 11003</name>
    <dbReference type="NCBI Taxonomy" id="1123382"/>
    <lineage>
        <taxon>Bacteria</taxon>
        <taxon>Bacillati</taxon>
        <taxon>Bacillota</taxon>
        <taxon>Clostridia</taxon>
        <taxon>Eubacteriales</taxon>
        <taxon>Syntrophomonadaceae</taxon>
        <taxon>Thermosyntropha</taxon>
    </lineage>
</organism>
<gene>
    <name evidence="8" type="ORF">SAMN02745221_02114</name>
</gene>
<dbReference type="STRING" id="1123382.SAMN02745221_02114"/>
<dbReference type="InterPro" id="IPR034457">
    <property type="entry name" value="Organic_radical-activating"/>
</dbReference>
<dbReference type="SFLD" id="SFLDG01109">
    <property type="entry name" value="Uncharacterised_Radical_SAM_Su"/>
    <property type="match status" value="1"/>
</dbReference>
<dbReference type="RefSeq" id="WP_073093493.1">
    <property type="nucleotide sequence ID" value="NZ_FQWY01000059.1"/>
</dbReference>
<dbReference type="InterPro" id="IPR058240">
    <property type="entry name" value="rSAM_sf"/>
</dbReference>
<dbReference type="OrthoDB" id="9764628at2"/>